<evidence type="ECO:0000256" key="2">
    <source>
        <dbReference type="PROSITE-ProRule" id="PRU00335"/>
    </source>
</evidence>
<sequence>MNDRIMEVVRHEIKRRGLRFTMAELAKLSGMSTKTLYGIFSSKEELITAILDDTMNELKEKEKAILEDDKLSTLTKLKKCLVLVPADFQFVDMNLITDLQRFYPLQWKLLDQFLNQQWDSILSLFNEGISEGTLRSFNTELFIDLYVGGFYRLIEDPSARKSNKGLQESLEDMVDILLSGIVQKEG</sequence>
<dbReference type="Pfam" id="PF00440">
    <property type="entry name" value="TetR_N"/>
    <property type="match status" value="1"/>
</dbReference>
<evidence type="ECO:0000313" key="4">
    <source>
        <dbReference type="EMBL" id="OMF50597.1"/>
    </source>
</evidence>
<feature type="DNA-binding region" description="H-T-H motif" evidence="2">
    <location>
        <begin position="21"/>
        <end position="40"/>
    </location>
</feature>
<keyword evidence="1 2" id="KW-0238">DNA-binding</keyword>
<evidence type="ECO:0000313" key="5">
    <source>
        <dbReference type="Proteomes" id="UP000187172"/>
    </source>
</evidence>
<dbReference type="InterPro" id="IPR036271">
    <property type="entry name" value="Tet_transcr_reg_TetR-rel_C_sf"/>
</dbReference>
<dbReference type="Gene3D" id="1.10.357.10">
    <property type="entry name" value="Tetracycline Repressor, domain 2"/>
    <property type="match status" value="1"/>
</dbReference>
<organism evidence="4 5">
    <name type="scientific">Paenibacillus rhizosphaerae</name>
    <dbReference type="NCBI Taxonomy" id="297318"/>
    <lineage>
        <taxon>Bacteria</taxon>
        <taxon>Bacillati</taxon>
        <taxon>Bacillota</taxon>
        <taxon>Bacilli</taxon>
        <taxon>Bacillales</taxon>
        <taxon>Paenibacillaceae</taxon>
        <taxon>Paenibacillus</taxon>
    </lineage>
</organism>
<dbReference type="GO" id="GO:0003677">
    <property type="term" value="F:DNA binding"/>
    <property type="evidence" value="ECO:0007669"/>
    <property type="project" value="UniProtKB-UniRule"/>
</dbReference>
<dbReference type="AlphaFoldDB" id="A0A1R1EFM2"/>
<comment type="caution">
    <text evidence="4">The sequence shown here is derived from an EMBL/GenBank/DDBJ whole genome shotgun (WGS) entry which is preliminary data.</text>
</comment>
<reference evidence="4 5" key="1">
    <citation type="submission" date="2016-11" db="EMBL/GenBank/DDBJ databases">
        <title>Paenibacillus species isolates.</title>
        <authorList>
            <person name="Beno S.M."/>
        </authorList>
    </citation>
    <scope>NUCLEOTIDE SEQUENCE [LARGE SCALE GENOMIC DNA]</scope>
    <source>
        <strain evidence="4 5">FSL R5-0378</strain>
    </source>
</reference>
<accession>A0A1R1EFM2</accession>
<protein>
    <submittedName>
        <fullName evidence="4">TetR family transcriptional regulator</fullName>
    </submittedName>
</protein>
<dbReference type="Proteomes" id="UP000187172">
    <property type="component" value="Unassembled WGS sequence"/>
</dbReference>
<dbReference type="InterPro" id="IPR001647">
    <property type="entry name" value="HTH_TetR"/>
</dbReference>
<gene>
    <name evidence="4" type="ORF">BK138_26735</name>
</gene>
<dbReference type="RefSeq" id="WP_076173885.1">
    <property type="nucleotide sequence ID" value="NZ_MRTP01000010.1"/>
</dbReference>
<dbReference type="SUPFAM" id="SSF46689">
    <property type="entry name" value="Homeodomain-like"/>
    <property type="match status" value="1"/>
</dbReference>
<dbReference type="SUPFAM" id="SSF48498">
    <property type="entry name" value="Tetracyclin repressor-like, C-terminal domain"/>
    <property type="match status" value="1"/>
</dbReference>
<keyword evidence="5" id="KW-1185">Reference proteome</keyword>
<evidence type="ECO:0000256" key="1">
    <source>
        <dbReference type="ARBA" id="ARBA00023125"/>
    </source>
</evidence>
<proteinExistence type="predicted"/>
<dbReference type="InterPro" id="IPR009057">
    <property type="entry name" value="Homeodomain-like_sf"/>
</dbReference>
<dbReference type="STRING" id="297318.BK138_26735"/>
<evidence type="ECO:0000259" key="3">
    <source>
        <dbReference type="PROSITE" id="PS50977"/>
    </source>
</evidence>
<name>A0A1R1EFM2_9BACL</name>
<dbReference type="PROSITE" id="PS50977">
    <property type="entry name" value="HTH_TETR_2"/>
    <property type="match status" value="1"/>
</dbReference>
<feature type="domain" description="HTH tetR-type" evidence="3">
    <location>
        <begin position="1"/>
        <end position="58"/>
    </location>
</feature>
<dbReference type="EMBL" id="MRTP01000010">
    <property type="protein sequence ID" value="OMF50597.1"/>
    <property type="molecule type" value="Genomic_DNA"/>
</dbReference>